<evidence type="ECO:0000313" key="3">
    <source>
        <dbReference type="Proteomes" id="UP000698924"/>
    </source>
</evidence>
<dbReference type="Gene3D" id="1.10.390.30">
    <property type="entry name" value="Peptidase M60, enhancin-like domain 3"/>
    <property type="match status" value="1"/>
</dbReference>
<dbReference type="InterPro" id="IPR000421">
    <property type="entry name" value="FA58C"/>
</dbReference>
<sequence>MINMMNDIVKYISLLIISLLFPLLTIACKDAADGVQIPDNWIVISTDKIEFAYEGGQDVRNFQLVTGIDESELQVSLSNGEDDWLTVTTQNGRLQVLCERSYVERERSTTLILSYDDNHQCSISVTQAKAPSSADVLIKVTSAEATSQEEDSKDSDGNPLTIAMSCDGNKKTYYNSKFGAVTYPFYLTYTLEQGHTLNSIVYTPRTDSGNKWGSFDEFSVEVSTEDQPNFAKVGEYARGNGVHTPFTIKFPEGIVGVKQVRFVITKSYEDRVSCAEMEFFQASENRFDPASIFADQLGTILKEGVTQKQINQIPNKYLKETAQGLLDGTYSMDYRLSDYRPYQNPVIMATKNKTNKYSLRDNPTGIFTKWGETIPVFVGKIPQGRKISILIQDVSGGYNNFREYELDEGYNEVTADVGGLIYVLNHVDDDIPLPIVEATDAQNKVIRDNTVTLHFAGGKVNGYFDIAKNTEDDWLRILNNAQYQDIDVLGHYSHLTWKVEDFKKYNTKITESIQNLDNLVYAELDFIGLVKYARIFNNRMHCSIDYKAASPNASDYRTVYSDNGYANLFTDISVWKQRFWGPAHEVGHCNQTRPGMKWSGLTEVTNNLTALHVEETLGIECRALTDGWYQSSYDLIVKQNIDDDPDNDVPHCIGYSDDGYNKVSEKLVPFWQLKLYFIDALGMKDFYRDLYEYYRTHESPSDTGKNQGSNQLDFVRQVCRISGYNMLDFFKAWGFLCPVDTKLNDYGTKEFIITQEEINQLIEEINDCNYKRPHTEVYLITDANYQDFK</sequence>
<dbReference type="SMART" id="SM01276">
    <property type="entry name" value="M60-like"/>
    <property type="match status" value="1"/>
</dbReference>
<dbReference type="InterPro" id="IPR031161">
    <property type="entry name" value="Peptidase_M60_dom"/>
</dbReference>
<dbReference type="PROSITE" id="PS51723">
    <property type="entry name" value="PEPTIDASE_M60"/>
    <property type="match status" value="1"/>
</dbReference>
<dbReference type="Pfam" id="PF13402">
    <property type="entry name" value="Peptidase_M60"/>
    <property type="match status" value="1"/>
</dbReference>
<dbReference type="Pfam" id="PF00754">
    <property type="entry name" value="F5_F8_type_C"/>
    <property type="match status" value="1"/>
</dbReference>
<accession>A0AA41DAN5</accession>
<proteinExistence type="predicted"/>
<dbReference type="InterPro" id="IPR042279">
    <property type="entry name" value="Pep_M60_3"/>
</dbReference>
<gene>
    <name evidence="2" type="ORF">H6D15_14130</name>
</gene>
<keyword evidence="3" id="KW-1185">Reference proteome</keyword>
<dbReference type="EMBL" id="JACJMO010000036">
    <property type="protein sequence ID" value="MBM6858721.1"/>
    <property type="molecule type" value="Genomic_DNA"/>
</dbReference>
<name>A0AA41DAN5_9BACT</name>
<dbReference type="SUPFAM" id="SSF49785">
    <property type="entry name" value="Galactose-binding domain-like"/>
    <property type="match status" value="1"/>
</dbReference>
<evidence type="ECO:0000313" key="2">
    <source>
        <dbReference type="EMBL" id="MBM6858721.1"/>
    </source>
</evidence>
<dbReference type="Proteomes" id="UP000698924">
    <property type="component" value="Unassembled WGS sequence"/>
</dbReference>
<protein>
    <submittedName>
        <fullName evidence="2">Discoidin domain-containing protein</fullName>
    </submittedName>
</protein>
<feature type="domain" description="Peptidase M60" evidence="1">
    <location>
        <begin position="359"/>
        <end position="678"/>
    </location>
</feature>
<dbReference type="Gene3D" id="3.40.390.80">
    <property type="entry name" value="Peptidase M60, enhancin-like domain 2"/>
    <property type="match status" value="1"/>
</dbReference>
<dbReference type="Gene3D" id="2.60.120.260">
    <property type="entry name" value="Galactose-binding domain-like"/>
    <property type="match status" value="1"/>
</dbReference>
<dbReference type="Gene3D" id="2.60.120.1250">
    <property type="entry name" value="Peptidase M60, enhancin-like domain 1"/>
    <property type="match status" value="1"/>
</dbReference>
<dbReference type="AlphaFoldDB" id="A0AA41DAN5"/>
<reference evidence="2 3" key="1">
    <citation type="journal article" date="2021" name="Sci. Rep.">
        <title>The distribution of antibiotic resistance genes in chicken gut microbiota commensals.</title>
        <authorList>
            <person name="Juricova H."/>
            <person name="Matiasovicova J."/>
            <person name="Kubasova T."/>
            <person name="Cejkova D."/>
            <person name="Rychlik I."/>
        </authorList>
    </citation>
    <scope>NUCLEOTIDE SEQUENCE [LARGE SCALE GENOMIC DNA]</scope>
    <source>
        <strain evidence="2 3">An421</strain>
    </source>
</reference>
<comment type="caution">
    <text evidence="2">The sequence shown here is derived from an EMBL/GenBank/DDBJ whole genome shotgun (WGS) entry which is preliminary data.</text>
</comment>
<evidence type="ECO:0000259" key="1">
    <source>
        <dbReference type="PROSITE" id="PS51723"/>
    </source>
</evidence>
<organism evidence="2 3">
    <name type="scientific">Caecibacteroides pullorum</name>
    <dbReference type="NCBI Taxonomy" id="2725562"/>
    <lineage>
        <taxon>Bacteria</taxon>
        <taxon>Pseudomonadati</taxon>
        <taxon>Bacteroidota</taxon>
        <taxon>Bacteroidia</taxon>
        <taxon>Bacteroidales</taxon>
        <taxon>Bacteroidaceae</taxon>
        <taxon>Caecibacteroides</taxon>
    </lineage>
</organism>
<dbReference type="InterPro" id="IPR008979">
    <property type="entry name" value="Galactose-bd-like_sf"/>
</dbReference>